<organism evidence="1 2">
    <name type="scientific">Thioploca ingrica</name>
    <dbReference type="NCBI Taxonomy" id="40754"/>
    <lineage>
        <taxon>Bacteria</taxon>
        <taxon>Pseudomonadati</taxon>
        <taxon>Pseudomonadota</taxon>
        <taxon>Gammaproteobacteria</taxon>
        <taxon>Thiotrichales</taxon>
        <taxon>Thiotrichaceae</taxon>
        <taxon>Thioploca</taxon>
    </lineage>
</organism>
<dbReference type="HOGENOM" id="CLU_2829923_0_0_6"/>
<dbReference type="OrthoDB" id="3078659at2"/>
<dbReference type="Proteomes" id="UP000031623">
    <property type="component" value="Chromosome"/>
</dbReference>
<evidence type="ECO:0008006" key="3">
    <source>
        <dbReference type="Google" id="ProtNLM"/>
    </source>
</evidence>
<gene>
    <name evidence="1" type="ORF">THII_0635</name>
</gene>
<proteinExistence type="predicted"/>
<reference evidence="1 2" key="1">
    <citation type="journal article" date="2014" name="ISME J.">
        <title>Ecophysiology of Thioploca ingrica as revealed by the complete genome sequence supplemented with proteomic evidence.</title>
        <authorList>
            <person name="Kojima H."/>
            <person name="Ogura Y."/>
            <person name="Yamamoto N."/>
            <person name="Togashi T."/>
            <person name="Mori H."/>
            <person name="Watanabe T."/>
            <person name="Nemoto F."/>
            <person name="Kurokawa K."/>
            <person name="Hayashi T."/>
            <person name="Fukui M."/>
        </authorList>
    </citation>
    <scope>NUCLEOTIDE SEQUENCE [LARGE SCALE GENOMIC DNA]</scope>
</reference>
<accession>A0A090AHV7</accession>
<dbReference type="KEGG" id="tig:THII_0635"/>
<dbReference type="EMBL" id="AP014633">
    <property type="protein sequence ID" value="BAP54932.1"/>
    <property type="molecule type" value="Genomic_DNA"/>
</dbReference>
<keyword evidence="2" id="KW-1185">Reference proteome</keyword>
<protein>
    <recommendedName>
        <fullName evidence="3">DUF4177 domain-containing protein</fullName>
    </recommendedName>
</protein>
<name>A0A090AHV7_9GAMM</name>
<dbReference type="AlphaFoldDB" id="A0A090AHV7"/>
<evidence type="ECO:0000313" key="1">
    <source>
        <dbReference type="EMBL" id="BAP54932.1"/>
    </source>
</evidence>
<evidence type="ECO:0000313" key="2">
    <source>
        <dbReference type="Proteomes" id="UP000031623"/>
    </source>
</evidence>
<sequence>MQKLITIPLDDDNEEDMTIREHLSSYLENGWRVVQMIPVGAGVGTGDEESGPYVAGWLAILLERFE</sequence>